<dbReference type="OrthoDB" id="9993532at2759"/>
<evidence type="ECO:0000313" key="12">
    <source>
        <dbReference type="EMBL" id="ETN85633.1"/>
    </source>
</evidence>
<evidence type="ECO:0000256" key="2">
    <source>
        <dbReference type="ARBA" id="ARBA00004651"/>
    </source>
</evidence>
<dbReference type="Proteomes" id="UP000053676">
    <property type="component" value="Unassembled WGS sequence"/>
</dbReference>
<evidence type="ECO:0000256" key="10">
    <source>
        <dbReference type="ARBA" id="ARBA00034899"/>
    </source>
</evidence>
<comment type="similarity">
    <text evidence="8">Belongs to the TMEM147 family.</text>
</comment>
<evidence type="ECO:0000313" key="13">
    <source>
        <dbReference type="Proteomes" id="UP000053676"/>
    </source>
</evidence>
<dbReference type="PANTHER" id="PTHR12869">
    <property type="entry name" value="SMALL SEVEN TRANSMEMBRANE DOMAIN-CONTAINING PROTEIN"/>
    <property type="match status" value="1"/>
</dbReference>
<protein>
    <recommendedName>
        <fullName evidence="9">BOS complex subunit TMEM147</fullName>
    </recommendedName>
    <alternativeName>
        <fullName evidence="10">Transmembrane protein 147</fullName>
    </alternativeName>
</protein>
<feature type="compositionally biased region" description="Basic and acidic residues" evidence="11">
    <location>
        <begin position="331"/>
        <end position="343"/>
    </location>
</feature>
<dbReference type="PANTHER" id="PTHR12869:SF0">
    <property type="entry name" value="BOS COMPLEX SUBUNIT TMEM147"/>
    <property type="match status" value="1"/>
</dbReference>
<dbReference type="EMBL" id="KI657700">
    <property type="protein sequence ID" value="ETN85633.1"/>
    <property type="molecule type" value="Genomic_DNA"/>
</dbReference>
<keyword evidence="3" id="KW-1003">Cell membrane</keyword>
<dbReference type="Pfam" id="PF15306">
    <property type="entry name" value="LIN37"/>
    <property type="match status" value="1"/>
</dbReference>
<organism evidence="12 13">
    <name type="scientific">Necator americanus</name>
    <name type="common">Human hookworm</name>
    <dbReference type="NCBI Taxonomy" id="51031"/>
    <lineage>
        <taxon>Eukaryota</taxon>
        <taxon>Metazoa</taxon>
        <taxon>Ecdysozoa</taxon>
        <taxon>Nematoda</taxon>
        <taxon>Chromadorea</taxon>
        <taxon>Rhabditida</taxon>
        <taxon>Rhabditina</taxon>
        <taxon>Rhabditomorpha</taxon>
        <taxon>Strongyloidea</taxon>
        <taxon>Ancylostomatidae</taxon>
        <taxon>Bunostominae</taxon>
        <taxon>Necator</taxon>
    </lineage>
</organism>
<evidence type="ECO:0000256" key="5">
    <source>
        <dbReference type="ARBA" id="ARBA00022824"/>
    </source>
</evidence>
<dbReference type="InterPro" id="IPR019164">
    <property type="entry name" value="TMEM147"/>
</dbReference>
<evidence type="ECO:0000256" key="9">
    <source>
        <dbReference type="ARBA" id="ARBA00034846"/>
    </source>
</evidence>
<evidence type="ECO:0000256" key="6">
    <source>
        <dbReference type="ARBA" id="ARBA00022989"/>
    </source>
</evidence>
<proteinExistence type="inferred from homology"/>
<dbReference type="GO" id="GO:0005886">
    <property type="term" value="C:plasma membrane"/>
    <property type="evidence" value="ECO:0007669"/>
    <property type="project" value="UniProtKB-SubCell"/>
</dbReference>
<evidence type="ECO:0000256" key="11">
    <source>
        <dbReference type="SAM" id="MobiDB-lite"/>
    </source>
</evidence>
<dbReference type="STRING" id="51031.W2TUY0"/>
<dbReference type="GO" id="GO:0017053">
    <property type="term" value="C:transcription repressor complex"/>
    <property type="evidence" value="ECO:0007669"/>
    <property type="project" value="InterPro"/>
</dbReference>
<dbReference type="Pfam" id="PF09767">
    <property type="entry name" value="DUF2053"/>
    <property type="match status" value="1"/>
</dbReference>
<keyword evidence="7" id="KW-0472">Membrane</keyword>
<name>W2TUY0_NECAM</name>
<evidence type="ECO:0000256" key="3">
    <source>
        <dbReference type="ARBA" id="ARBA00022475"/>
    </source>
</evidence>
<keyword evidence="5" id="KW-0256">Endoplasmic reticulum</keyword>
<evidence type="ECO:0000256" key="1">
    <source>
        <dbReference type="ARBA" id="ARBA00004477"/>
    </source>
</evidence>
<dbReference type="AlphaFoldDB" id="W2TUY0"/>
<evidence type="ECO:0000256" key="7">
    <source>
        <dbReference type="ARBA" id="ARBA00023136"/>
    </source>
</evidence>
<dbReference type="KEGG" id="nai:NECAME_06336"/>
<sequence>MTFFHFINCVTLAYAPYFIAYKYSGLNEYSSFWRCAQAGGGYFLTQLIKLLLLATFFPATDAEGFAILPELLKSSADVVDVIGMHIVMTHLLNGKGEVRFLAGGLGWGAAQSVASSFILFWVGARMDADIGLIPQAVEEYVIPDGSLVGPGDGVEIVPSSEFVTPLSPTKRFGARLAEDAMIPPESPDMKFARDRLGTLLTSIRQGDAPFLNTCEKKQICNYIVYSTDSLLCLFSIEPAELRRGPGRPRKIQNKDKQVVFELRGKPFSLRDGHADSMYQLCRAWMRGKDSEPPEPQPVIAPPGDTSLDLLVMRDIVALPRARSPYPEESEWPDKTNIDKFDSKIDPNNMAALRQEYARHWKQVKAG</sequence>
<evidence type="ECO:0000256" key="8">
    <source>
        <dbReference type="ARBA" id="ARBA00034739"/>
    </source>
</evidence>
<evidence type="ECO:0000256" key="4">
    <source>
        <dbReference type="ARBA" id="ARBA00022692"/>
    </source>
</evidence>
<comment type="subcellular location">
    <subcellularLocation>
        <location evidence="2">Cell membrane</location>
        <topology evidence="2">Multi-pass membrane protein</topology>
    </subcellularLocation>
    <subcellularLocation>
        <location evidence="1">Endoplasmic reticulum membrane</location>
        <topology evidence="1">Multi-pass membrane protein</topology>
    </subcellularLocation>
</comment>
<keyword evidence="4" id="KW-0812">Transmembrane</keyword>
<dbReference type="InterPro" id="IPR028226">
    <property type="entry name" value="LIN37"/>
</dbReference>
<gene>
    <name evidence="12" type="ORF">NECAME_06336</name>
</gene>
<feature type="region of interest" description="Disordered" evidence="11">
    <location>
        <begin position="323"/>
        <end position="343"/>
    </location>
</feature>
<keyword evidence="13" id="KW-1185">Reference proteome</keyword>
<accession>W2TUY0</accession>
<reference evidence="13" key="1">
    <citation type="journal article" date="2014" name="Nat. Genet.">
        <title>Genome of the human hookworm Necator americanus.</title>
        <authorList>
            <person name="Tang Y.T."/>
            <person name="Gao X."/>
            <person name="Rosa B.A."/>
            <person name="Abubucker S."/>
            <person name="Hallsworth-Pepin K."/>
            <person name="Martin J."/>
            <person name="Tyagi R."/>
            <person name="Heizer E."/>
            <person name="Zhang X."/>
            <person name="Bhonagiri-Palsikar V."/>
            <person name="Minx P."/>
            <person name="Warren W.C."/>
            <person name="Wang Q."/>
            <person name="Zhan B."/>
            <person name="Hotez P.J."/>
            <person name="Sternberg P.W."/>
            <person name="Dougall A."/>
            <person name="Gaze S.T."/>
            <person name="Mulvenna J."/>
            <person name="Sotillo J."/>
            <person name="Ranganathan S."/>
            <person name="Rabelo E.M."/>
            <person name="Wilson R.K."/>
            <person name="Felgner P.L."/>
            <person name="Bethony J."/>
            <person name="Hawdon J.M."/>
            <person name="Gasser R.B."/>
            <person name="Loukas A."/>
            <person name="Mitreva M."/>
        </authorList>
    </citation>
    <scope>NUCLEOTIDE SEQUENCE [LARGE SCALE GENOMIC DNA]</scope>
</reference>
<keyword evidence="6" id="KW-1133">Transmembrane helix</keyword>
<dbReference type="GO" id="GO:0005789">
    <property type="term" value="C:endoplasmic reticulum membrane"/>
    <property type="evidence" value="ECO:0007669"/>
    <property type="project" value="UniProtKB-SubCell"/>
</dbReference>